<dbReference type="InterPro" id="IPR027417">
    <property type="entry name" value="P-loop_NTPase"/>
</dbReference>
<dbReference type="InterPro" id="IPR011009">
    <property type="entry name" value="Kinase-like_dom_sf"/>
</dbReference>
<feature type="compositionally biased region" description="Basic and acidic residues" evidence="1">
    <location>
        <begin position="1"/>
        <end position="10"/>
    </location>
</feature>
<dbReference type="Proteomes" id="UP000199648">
    <property type="component" value="Unassembled WGS sequence"/>
</dbReference>
<dbReference type="EMBL" id="FMWD01000003">
    <property type="protein sequence ID" value="SCZ55733.1"/>
    <property type="molecule type" value="Genomic_DNA"/>
</dbReference>
<dbReference type="Gene3D" id="3.90.1200.10">
    <property type="match status" value="1"/>
</dbReference>
<sequence length="523" mass="59267">MDLEAEDKQQGGRIQALADSCRSTGPEGSVRIIETHISRVLLAGRYAYKFKRPLDLGFVDYSTLERRRHFCDEELRLNQRTAPDLYLERVSVAETTEGPVFGGTPAVEFAVKMLRFPETELMSRMQRDGRLQPEHIDALAQRIATFHLDLPGTTAYGDAESILAPMAENFRQIRRFLAEHPAELNQLEQWSEARYQQHRSLLGERWQAGFIRECHGDLHLNNIVFYNGRPQAFDGIEFNPQLRFIDPVSEIAFLTMDLTNRHAGPLAWRFLNRYLEWTGDFGGVTLLRFYQVYRAMVRAKIAAIRLSQITDDRQSRSELDSYLKLACHFTKSCRPFLLLTWGLSGSGKTTVSQTLVEQLGAVRARSDVERKRLFNLAPDADSASAPGGGIYTPEATLQTYERLESITEQLLAGGTPALVDATFLKREERDRFALLAQRRGVPFLILQCEAPESVLRERVASRQADGSDASEADIAVLIQQLSHVQRPAPDEPVITIDTSRPLFTNRLIEQIEKELDTSWQANA</sequence>
<dbReference type="PANTHER" id="PTHR43883:SF1">
    <property type="entry name" value="GLUCONOKINASE"/>
    <property type="match status" value="1"/>
</dbReference>
<dbReference type="InterPro" id="IPR052732">
    <property type="entry name" value="Cell-binding_unc_protein"/>
</dbReference>
<organism evidence="3 4">
    <name type="scientific">Thiohalomonas denitrificans</name>
    <dbReference type="NCBI Taxonomy" id="415747"/>
    <lineage>
        <taxon>Bacteria</taxon>
        <taxon>Pseudomonadati</taxon>
        <taxon>Pseudomonadota</taxon>
        <taxon>Gammaproteobacteria</taxon>
        <taxon>Thiohalomonadales</taxon>
        <taxon>Thiohalomonadaceae</taxon>
        <taxon>Thiohalomonas</taxon>
    </lineage>
</organism>
<evidence type="ECO:0000259" key="2">
    <source>
        <dbReference type="Pfam" id="PF01636"/>
    </source>
</evidence>
<dbReference type="InterPro" id="IPR002575">
    <property type="entry name" value="Aminoglycoside_PTrfase"/>
</dbReference>
<proteinExistence type="predicted"/>
<dbReference type="SUPFAM" id="SSF56112">
    <property type="entry name" value="Protein kinase-like (PK-like)"/>
    <property type="match status" value="1"/>
</dbReference>
<gene>
    <name evidence="3" type="ORF">SAMN03097708_01187</name>
</gene>
<keyword evidence="4" id="KW-1185">Reference proteome</keyword>
<feature type="region of interest" description="Disordered" evidence="1">
    <location>
        <begin position="1"/>
        <end position="26"/>
    </location>
</feature>
<protein>
    <recommendedName>
        <fullName evidence="2">Aminoglycoside phosphotransferase domain-containing protein</fullName>
    </recommendedName>
</protein>
<dbReference type="SUPFAM" id="SSF52540">
    <property type="entry name" value="P-loop containing nucleoside triphosphate hydrolases"/>
    <property type="match status" value="1"/>
</dbReference>
<dbReference type="Pfam" id="PF01636">
    <property type="entry name" value="APH"/>
    <property type="match status" value="1"/>
</dbReference>
<dbReference type="AlphaFoldDB" id="A0A1G5Q1Q2"/>
<dbReference type="PANTHER" id="PTHR43883">
    <property type="entry name" value="SLR0207 PROTEIN"/>
    <property type="match status" value="1"/>
</dbReference>
<dbReference type="RefSeq" id="WP_092993901.1">
    <property type="nucleotide sequence ID" value="NZ_FMWD01000003.1"/>
</dbReference>
<reference evidence="3 4" key="1">
    <citation type="submission" date="2016-10" db="EMBL/GenBank/DDBJ databases">
        <authorList>
            <person name="de Groot N.N."/>
        </authorList>
    </citation>
    <scope>NUCLEOTIDE SEQUENCE [LARGE SCALE GENOMIC DNA]</scope>
    <source>
        <strain evidence="3 4">HLD2</strain>
    </source>
</reference>
<dbReference type="Pfam" id="PF13671">
    <property type="entry name" value="AAA_33"/>
    <property type="match status" value="1"/>
</dbReference>
<evidence type="ECO:0000256" key="1">
    <source>
        <dbReference type="SAM" id="MobiDB-lite"/>
    </source>
</evidence>
<dbReference type="STRING" id="415747.SAMN03097708_01187"/>
<evidence type="ECO:0000313" key="3">
    <source>
        <dbReference type="EMBL" id="SCZ55733.1"/>
    </source>
</evidence>
<name>A0A1G5Q1Q2_9GAMM</name>
<dbReference type="OrthoDB" id="9810277at2"/>
<evidence type="ECO:0000313" key="4">
    <source>
        <dbReference type="Proteomes" id="UP000199648"/>
    </source>
</evidence>
<feature type="domain" description="Aminoglycoside phosphotransferase" evidence="2">
    <location>
        <begin position="129"/>
        <end position="229"/>
    </location>
</feature>
<accession>A0A1G5Q1Q2</accession>
<dbReference type="Gene3D" id="3.40.50.300">
    <property type="entry name" value="P-loop containing nucleotide triphosphate hydrolases"/>
    <property type="match status" value="1"/>
</dbReference>